<comment type="caution">
    <text evidence="2">The sequence shown here is derived from an EMBL/GenBank/DDBJ whole genome shotgun (WGS) entry which is preliminary data.</text>
</comment>
<feature type="transmembrane region" description="Helical" evidence="1">
    <location>
        <begin position="114"/>
        <end position="131"/>
    </location>
</feature>
<dbReference type="EMBL" id="SEYY01019383">
    <property type="protein sequence ID" value="KAB7498314.1"/>
    <property type="molecule type" value="Genomic_DNA"/>
</dbReference>
<reference evidence="2 3" key="1">
    <citation type="journal article" date="2019" name="PLoS Biol.">
        <title>Sex chromosomes control vertical transmission of feminizing Wolbachia symbionts in an isopod.</title>
        <authorList>
            <person name="Becking T."/>
            <person name="Chebbi M.A."/>
            <person name="Giraud I."/>
            <person name="Moumen B."/>
            <person name="Laverre T."/>
            <person name="Caubet Y."/>
            <person name="Peccoud J."/>
            <person name="Gilbert C."/>
            <person name="Cordaux R."/>
        </authorList>
    </citation>
    <scope>NUCLEOTIDE SEQUENCE [LARGE SCALE GENOMIC DNA]</scope>
    <source>
        <strain evidence="2">ANa2</strain>
        <tissue evidence="2">Whole body excluding digestive tract and cuticle</tissue>
    </source>
</reference>
<keyword evidence="3" id="KW-1185">Reference proteome</keyword>
<sequence length="186" mass="21825">MLGLMVANNFISKVLNTTKPFTQYSTNVRRLIHLQITRNISIDKSKTARILVNYPERKKIFSQCRSNVNTDATEEIDLNEPVKFSTSKAASWNSHRIYLTPIGLGENVRPSYELFFLTSSMGIFFLYFFVLREENDIDIKIDLEMYDRENSFKRKELEACIRIFKKKGKETKHLEEMLKQLEALKV</sequence>
<dbReference type="AlphaFoldDB" id="A0A5N5SVR4"/>
<dbReference type="Proteomes" id="UP000326759">
    <property type="component" value="Unassembled WGS sequence"/>
</dbReference>
<evidence type="ECO:0000313" key="2">
    <source>
        <dbReference type="EMBL" id="KAB7498314.1"/>
    </source>
</evidence>
<keyword evidence="1" id="KW-0812">Transmembrane</keyword>
<accession>A0A5N5SVR4</accession>
<dbReference type="InterPro" id="IPR029160">
    <property type="entry name" value="UQCC4"/>
</dbReference>
<evidence type="ECO:0000256" key="1">
    <source>
        <dbReference type="SAM" id="Phobius"/>
    </source>
</evidence>
<gene>
    <name evidence="2" type="ORF">Anas_02958</name>
</gene>
<name>A0A5N5SVR4_9CRUS</name>
<proteinExistence type="predicted"/>
<dbReference type="Pfam" id="PF15013">
    <property type="entry name" value="CCSMST1"/>
    <property type="match status" value="1"/>
</dbReference>
<dbReference type="OrthoDB" id="5783753at2759"/>
<protein>
    <submittedName>
        <fullName evidence="2">Uncharacterized protein</fullName>
    </submittedName>
</protein>
<keyword evidence="1" id="KW-0472">Membrane</keyword>
<keyword evidence="1" id="KW-1133">Transmembrane helix</keyword>
<evidence type="ECO:0000313" key="3">
    <source>
        <dbReference type="Proteomes" id="UP000326759"/>
    </source>
</evidence>
<organism evidence="2 3">
    <name type="scientific">Armadillidium nasatum</name>
    <dbReference type="NCBI Taxonomy" id="96803"/>
    <lineage>
        <taxon>Eukaryota</taxon>
        <taxon>Metazoa</taxon>
        <taxon>Ecdysozoa</taxon>
        <taxon>Arthropoda</taxon>
        <taxon>Crustacea</taxon>
        <taxon>Multicrustacea</taxon>
        <taxon>Malacostraca</taxon>
        <taxon>Eumalacostraca</taxon>
        <taxon>Peracarida</taxon>
        <taxon>Isopoda</taxon>
        <taxon>Oniscidea</taxon>
        <taxon>Crinocheta</taxon>
        <taxon>Armadillidiidae</taxon>
        <taxon>Armadillidium</taxon>
    </lineage>
</organism>